<dbReference type="Proteomes" id="UP001172687">
    <property type="component" value="Unassembled WGS sequence"/>
</dbReference>
<organism evidence="1 2">
    <name type="scientific">Mycolicibacterium austroafricanum</name>
    <name type="common">Mycobacterium austroafricanum</name>
    <dbReference type="NCBI Taxonomy" id="39687"/>
    <lineage>
        <taxon>Bacteria</taxon>
        <taxon>Bacillati</taxon>
        <taxon>Actinomycetota</taxon>
        <taxon>Actinomycetes</taxon>
        <taxon>Mycobacteriales</taxon>
        <taxon>Mycobacteriaceae</taxon>
        <taxon>Mycolicibacterium</taxon>
    </lineage>
</organism>
<dbReference type="EMBL" id="JAUHTC010000062">
    <property type="protein sequence ID" value="MDN4519953.1"/>
    <property type="molecule type" value="Genomic_DNA"/>
</dbReference>
<reference evidence="1" key="1">
    <citation type="submission" date="2023-07" db="EMBL/GenBank/DDBJ databases">
        <title>Degradation of tert-butanol by M. austroafricanum TBA100.</title>
        <authorList>
            <person name="Helbich S."/>
            <person name="Vainshtein Y."/>
        </authorList>
    </citation>
    <scope>NUCLEOTIDE SEQUENCE</scope>
    <source>
        <strain evidence="1">TBA100</strain>
    </source>
</reference>
<evidence type="ECO:0000313" key="1">
    <source>
        <dbReference type="EMBL" id="MDN4519953.1"/>
    </source>
</evidence>
<proteinExistence type="predicted"/>
<evidence type="ECO:0000313" key="2">
    <source>
        <dbReference type="Proteomes" id="UP001172687"/>
    </source>
</evidence>
<comment type="caution">
    <text evidence="1">The sequence shown here is derived from an EMBL/GenBank/DDBJ whole genome shotgun (WGS) entry which is preliminary data.</text>
</comment>
<sequence>MTDLATQPVHRPEPDTAAAVIPAPEPVLVTEQQVLLGSAAVLGAPKVRRNYFAMLRARLTPSAGEEKHRHYPEHYAFIEDARMARMMDRL</sequence>
<keyword evidence="2" id="KW-1185">Reference proteome</keyword>
<name>A0ABT8HGS4_MYCAO</name>
<accession>A0ABT8HGS4</accession>
<gene>
    <name evidence="1" type="ORF">QYF68_19340</name>
</gene>
<dbReference type="RefSeq" id="WP_105389395.1">
    <property type="nucleotide sequence ID" value="NZ_CP070380.1"/>
</dbReference>
<protein>
    <submittedName>
        <fullName evidence="1">Uncharacterized protein</fullName>
    </submittedName>
</protein>